<keyword evidence="9" id="KW-0862">Zinc</keyword>
<dbReference type="PROSITE" id="PS01359">
    <property type="entry name" value="ZF_PHD_1"/>
    <property type="match status" value="1"/>
</dbReference>
<dbReference type="SUPFAM" id="SSF47370">
    <property type="entry name" value="Bromodomain"/>
    <property type="match status" value="1"/>
</dbReference>
<dbReference type="GO" id="GO:0005654">
    <property type="term" value="C:nucleoplasm"/>
    <property type="evidence" value="ECO:0007669"/>
    <property type="project" value="TreeGrafter"/>
</dbReference>
<feature type="compositionally biased region" description="Pro residues" evidence="14">
    <location>
        <begin position="526"/>
        <end position="537"/>
    </location>
</feature>
<dbReference type="PROSITE" id="PS50014">
    <property type="entry name" value="BROMODOMAIN_2"/>
    <property type="match status" value="1"/>
</dbReference>
<gene>
    <name evidence="20" type="ORF">JXQ802_LOCUS29241</name>
</gene>
<dbReference type="InterPro" id="IPR006560">
    <property type="entry name" value="AWS_dom"/>
</dbReference>
<keyword evidence="5" id="KW-0808">Transferase</keyword>
<dbReference type="SMART" id="SM00439">
    <property type="entry name" value="BAH"/>
    <property type="match status" value="1"/>
</dbReference>
<organism evidence="20 21">
    <name type="scientific">Rotaria sordida</name>
    <dbReference type="NCBI Taxonomy" id="392033"/>
    <lineage>
        <taxon>Eukaryota</taxon>
        <taxon>Metazoa</taxon>
        <taxon>Spiralia</taxon>
        <taxon>Gnathifera</taxon>
        <taxon>Rotifera</taxon>
        <taxon>Eurotatoria</taxon>
        <taxon>Bdelloidea</taxon>
        <taxon>Philodinida</taxon>
        <taxon>Philodinidae</taxon>
        <taxon>Rotaria</taxon>
    </lineage>
</organism>
<dbReference type="Pfam" id="PF00856">
    <property type="entry name" value="SET"/>
    <property type="match status" value="1"/>
</dbReference>
<evidence type="ECO:0000256" key="1">
    <source>
        <dbReference type="ARBA" id="ARBA00004123"/>
    </source>
</evidence>
<feature type="domain" description="AWS" evidence="19">
    <location>
        <begin position="738"/>
        <end position="784"/>
    </location>
</feature>
<dbReference type="Gene3D" id="2.30.30.490">
    <property type="match status" value="1"/>
</dbReference>
<dbReference type="InterPro" id="IPR046341">
    <property type="entry name" value="SET_dom_sf"/>
</dbReference>
<evidence type="ECO:0000259" key="16">
    <source>
        <dbReference type="PROSITE" id="PS50280"/>
    </source>
</evidence>
<feature type="compositionally biased region" description="Basic residues" evidence="14">
    <location>
        <begin position="1530"/>
        <end position="1542"/>
    </location>
</feature>
<dbReference type="InterPro" id="IPR011011">
    <property type="entry name" value="Znf_FYVE_PHD"/>
</dbReference>
<keyword evidence="3" id="KW-0158">Chromosome</keyword>
<dbReference type="PROSITE" id="PS50868">
    <property type="entry name" value="POST_SET"/>
    <property type="match status" value="1"/>
</dbReference>
<evidence type="ECO:0000256" key="3">
    <source>
        <dbReference type="ARBA" id="ARBA00022454"/>
    </source>
</evidence>
<dbReference type="Pfam" id="PF01426">
    <property type="entry name" value="BAH"/>
    <property type="match status" value="1"/>
</dbReference>
<dbReference type="SMART" id="SM00317">
    <property type="entry name" value="SET"/>
    <property type="match status" value="1"/>
</dbReference>
<dbReference type="SMART" id="SM00297">
    <property type="entry name" value="BROMO"/>
    <property type="match status" value="1"/>
</dbReference>
<dbReference type="GO" id="GO:0006355">
    <property type="term" value="P:regulation of DNA-templated transcription"/>
    <property type="evidence" value="ECO:0007669"/>
    <property type="project" value="TreeGrafter"/>
</dbReference>
<dbReference type="Gene3D" id="1.20.920.10">
    <property type="entry name" value="Bromodomain-like"/>
    <property type="match status" value="1"/>
</dbReference>
<dbReference type="InterPro" id="IPR001214">
    <property type="entry name" value="SET_dom"/>
</dbReference>
<evidence type="ECO:0000256" key="2">
    <source>
        <dbReference type="ARBA" id="ARBA00004286"/>
    </source>
</evidence>
<keyword evidence="8" id="KW-0863">Zinc-finger</keyword>
<dbReference type="Gene3D" id="2.170.270.10">
    <property type="entry name" value="SET domain"/>
    <property type="match status" value="1"/>
</dbReference>
<dbReference type="SMART" id="SM00249">
    <property type="entry name" value="PHD"/>
    <property type="match status" value="1"/>
</dbReference>
<evidence type="ECO:0000256" key="7">
    <source>
        <dbReference type="ARBA" id="ARBA00022723"/>
    </source>
</evidence>
<evidence type="ECO:0000256" key="6">
    <source>
        <dbReference type="ARBA" id="ARBA00022691"/>
    </source>
</evidence>
<evidence type="ECO:0000259" key="15">
    <source>
        <dbReference type="PROSITE" id="PS50014"/>
    </source>
</evidence>
<evidence type="ECO:0000256" key="13">
    <source>
        <dbReference type="PROSITE-ProRule" id="PRU00035"/>
    </source>
</evidence>
<reference evidence="20" key="1">
    <citation type="submission" date="2021-02" db="EMBL/GenBank/DDBJ databases">
        <authorList>
            <person name="Nowell W R."/>
        </authorList>
    </citation>
    <scope>NUCLEOTIDE SEQUENCE</scope>
</reference>
<feature type="domain" description="SET" evidence="16">
    <location>
        <begin position="787"/>
        <end position="903"/>
    </location>
</feature>
<keyword evidence="12" id="KW-0539">Nucleus</keyword>
<keyword evidence="4" id="KW-0489">Methyltransferase</keyword>
<dbReference type="PANTHER" id="PTHR46147:SF3">
    <property type="entry name" value="HISTONE-LYSINE N-METHYLTRANSFERASE ASH1"/>
    <property type="match status" value="1"/>
</dbReference>
<feature type="region of interest" description="Disordered" evidence="14">
    <location>
        <begin position="1516"/>
        <end position="1553"/>
    </location>
</feature>
<feature type="region of interest" description="Disordered" evidence="14">
    <location>
        <begin position="522"/>
        <end position="564"/>
    </location>
</feature>
<feature type="domain" description="BAH" evidence="18">
    <location>
        <begin position="1353"/>
        <end position="1485"/>
    </location>
</feature>
<dbReference type="InterPro" id="IPR001965">
    <property type="entry name" value="Znf_PHD"/>
</dbReference>
<evidence type="ECO:0000256" key="14">
    <source>
        <dbReference type="SAM" id="MobiDB-lite"/>
    </source>
</evidence>
<dbReference type="PROSITE" id="PS51038">
    <property type="entry name" value="BAH"/>
    <property type="match status" value="1"/>
</dbReference>
<dbReference type="InterPro" id="IPR043151">
    <property type="entry name" value="BAH_sf"/>
</dbReference>
<dbReference type="PANTHER" id="PTHR46147">
    <property type="entry name" value="HISTONE-LYSINE N-METHYLTRANSFERASE ASH1"/>
    <property type="match status" value="1"/>
</dbReference>
<dbReference type="PROSITE" id="PS50280">
    <property type="entry name" value="SET"/>
    <property type="match status" value="1"/>
</dbReference>
<dbReference type="InterPro" id="IPR001025">
    <property type="entry name" value="BAH_dom"/>
</dbReference>
<dbReference type="SUPFAM" id="SSF57903">
    <property type="entry name" value="FYVE/PHD zinc finger"/>
    <property type="match status" value="1"/>
</dbReference>
<evidence type="ECO:0000256" key="12">
    <source>
        <dbReference type="ARBA" id="ARBA00023242"/>
    </source>
</evidence>
<evidence type="ECO:0000256" key="5">
    <source>
        <dbReference type="ARBA" id="ARBA00022679"/>
    </source>
</evidence>
<proteinExistence type="predicted"/>
<comment type="caution">
    <text evidence="20">The sequence shown here is derived from an EMBL/GenBank/DDBJ whole genome shotgun (WGS) entry which is preliminary data.</text>
</comment>
<dbReference type="Proteomes" id="UP000663870">
    <property type="component" value="Unassembled WGS sequence"/>
</dbReference>
<feature type="region of interest" description="Disordered" evidence="14">
    <location>
        <begin position="1656"/>
        <end position="1684"/>
    </location>
</feature>
<evidence type="ECO:0000256" key="4">
    <source>
        <dbReference type="ARBA" id="ARBA00022603"/>
    </source>
</evidence>
<dbReference type="InterPro" id="IPR019786">
    <property type="entry name" value="Zinc_finger_PHD-type_CS"/>
</dbReference>
<feature type="domain" description="Post-SET" evidence="17">
    <location>
        <begin position="911"/>
        <end position="927"/>
    </location>
</feature>
<dbReference type="CDD" id="cd04369">
    <property type="entry name" value="Bromodomain"/>
    <property type="match status" value="1"/>
</dbReference>
<keyword evidence="11 13" id="KW-0103">Bromodomain</keyword>
<evidence type="ECO:0000313" key="20">
    <source>
        <dbReference type="EMBL" id="CAF1295873.1"/>
    </source>
</evidence>
<evidence type="ECO:0008006" key="22">
    <source>
        <dbReference type="Google" id="ProtNLM"/>
    </source>
</evidence>
<comment type="subcellular location">
    <subcellularLocation>
        <location evidence="2">Chromosome</location>
    </subcellularLocation>
    <subcellularLocation>
        <location evidence="1">Nucleus</location>
    </subcellularLocation>
</comment>
<feature type="compositionally biased region" description="Basic and acidic residues" evidence="14">
    <location>
        <begin position="1675"/>
        <end position="1684"/>
    </location>
</feature>
<feature type="region of interest" description="Disordered" evidence="14">
    <location>
        <begin position="614"/>
        <end position="647"/>
    </location>
</feature>
<evidence type="ECO:0000256" key="9">
    <source>
        <dbReference type="ARBA" id="ARBA00022833"/>
    </source>
</evidence>
<feature type="compositionally biased region" description="Low complexity" evidence="14">
    <location>
        <begin position="1520"/>
        <end position="1529"/>
    </location>
</feature>
<dbReference type="SUPFAM" id="SSF82199">
    <property type="entry name" value="SET domain"/>
    <property type="match status" value="1"/>
</dbReference>
<dbReference type="InterPro" id="IPR003616">
    <property type="entry name" value="Post-SET_dom"/>
</dbReference>
<evidence type="ECO:0000256" key="8">
    <source>
        <dbReference type="ARBA" id="ARBA00022771"/>
    </source>
</evidence>
<dbReference type="PRINTS" id="PR00503">
    <property type="entry name" value="BROMODOMAIN"/>
</dbReference>
<evidence type="ECO:0000313" key="21">
    <source>
        <dbReference type="Proteomes" id="UP000663870"/>
    </source>
</evidence>
<keyword evidence="21" id="KW-1185">Reference proteome</keyword>
<evidence type="ECO:0000259" key="18">
    <source>
        <dbReference type="PROSITE" id="PS51038"/>
    </source>
</evidence>
<dbReference type="GO" id="GO:0032259">
    <property type="term" value="P:methylation"/>
    <property type="evidence" value="ECO:0007669"/>
    <property type="project" value="UniProtKB-KW"/>
</dbReference>
<evidence type="ECO:0000256" key="10">
    <source>
        <dbReference type="ARBA" id="ARBA00022853"/>
    </source>
</evidence>
<protein>
    <recommendedName>
        <fullName evidence="22">Histone-lysine N-methyltransferase</fullName>
    </recommendedName>
</protein>
<keyword evidence="10" id="KW-0156">Chromatin regulator</keyword>
<dbReference type="GO" id="GO:0003682">
    <property type="term" value="F:chromatin binding"/>
    <property type="evidence" value="ECO:0007669"/>
    <property type="project" value="InterPro"/>
</dbReference>
<evidence type="ECO:0000256" key="11">
    <source>
        <dbReference type="ARBA" id="ARBA00023117"/>
    </source>
</evidence>
<dbReference type="InterPro" id="IPR001487">
    <property type="entry name" value="Bromodomain"/>
</dbReference>
<name>A0A815DC79_9BILA</name>
<dbReference type="InterPro" id="IPR013083">
    <property type="entry name" value="Znf_RING/FYVE/PHD"/>
</dbReference>
<accession>A0A815DC79</accession>
<dbReference type="EMBL" id="CAJNOL010001137">
    <property type="protein sequence ID" value="CAF1295873.1"/>
    <property type="molecule type" value="Genomic_DNA"/>
</dbReference>
<dbReference type="GO" id="GO:0042800">
    <property type="term" value="F:histone H3K4 methyltransferase activity"/>
    <property type="evidence" value="ECO:0007669"/>
    <property type="project" value="TreeGrafter"/>
</dbReference>
<feature type="domain" description="Bromo" evidence="15">
    <location>
        <begin position="1092"/>
        <end position="1162"/>
    </location>
</feature>
<feature type="compositionally biased region" description="Polar residues" evidence="14">
    <location>
        <begin position="614"/>
        <end position="628"/>
    </location>
</feature>
<dbReference type="Pfam" id="PF00439">
    <property type="entry name" value="Bromodomain"/>
    <property type="match status" value="1"/>
</dbReference>
<keyword evidence="6" id="KW-0949">S-adenosyl-L-methionine</keyword>
<dbReference type="Pfam" id="PF17907">
    <property type="entry name" value="AWS"/>
    <property type="match status" value="1"/>
</dbReference>
<dbReference type="SMART" id="SM00570">
    <property type="entry name" value="AWS"/>
    <property type="match status" value="1"/>
</dbReference>
<dbReference type="PROSITE" id="PS51215">
    <property type="entry name" value="AWS"/>
    <property type="match status" value="1"/>
</dbReference>
<dbReference type="GO" id="GO:0005694">
    <property type="term" value="C:chromosome"/>
    <property type="evidence" value="ECO:0007669"/>
    <property type="project" value="UniProtKB-SubCell"/>
</dbReference>
<sequence>MTTENQQINKTTPSSLNSIDATGKMQGWFKLMETIRKTGSQSNDLIRSLPNSNLNNHHIIDTLSQQQNSFEKSLPSINTNGHLLKSPETINTIDSPPNIFNSPSIISLESTPRQIIEDIPSVEIESASRLIRESIPLIELESSTTTAASSPASSDSKCSLTRSKKIIIRRANKSKPTSSSIQKPVEMSTPITEDISDDDVPLIDIRKHKTKSIDTLSIPSLRDSIIPLATDLQSLPGHCQDEIRDIRFLNYSDIDTLSMHFNICLYIDKRSLTKQYIYKTRYNVWNKILKLYYVKTFRKKLSTEKSINKNNNYKQQPLSVISSPTSISFKMDWNVNRRNISSSTHRHTPKNLFHVLQLNPKTQISLSDTSSSSSTTTKSPIQTFERIKDILARTYYPHFYKAIEYGYQFGTKSKYPNTQQLITTHSDIIDVKEMPESPNLLDASITITLKSPPTTTRRGSNIIQQLPIVTTSTTNERKIKIFKMDDKPLSPKHNKCHMNENIDELSPWIIRKSVVVLTPAKIPLSSPSPSPSPPPLPLNEKEKNLHTTNRKRKSSTTTNTHIIERKKKRIVSSPSLEIINQIEDISNSESDEDLLPSELPKQCFIKNGLRSNYYKTTTNANSKPTSNKNRLERRRRQSSGSLPPFYTGIFESNDDKSSYIDYHLPYDIYWFGQQQQTKETILINSTSPLLSSSISTFQHTKKKSNKPKQKQPLPFKKISRNAYSDQLRQSLLSSYSIEKAPVCDCKPSGTCEDGVCLNRMIFTECLPDCACGVKCSNQKIRKSQWFKHLEVFDTSKYGQGLRTTVPIQKGTFLCEYVGEIITEEKFHERMANIYSKDEHHYTMKLTQNLVIDAYRMGSVARFANHSCSPNCEFQKWTVEGLQRMCMFSLRPIKAGEELTYDYNFQCFNLQAQQPCYCESLKCRGTIGTKQQSTLITTNNNTSITTIQKLTQREKRMILQSSIFLLRNLRRIKEKQELRKKNSNKLKQQIDKQSTISLFFAQNYYHSNPLYNKSTLASLRKTPKLAHKVELNFIYLDIFYLFYNHIRRSHFAKSGRHYYELIDNTCYYAQLAQLTLILNEIFELISNYKCTNKDITPSVVLKKCPSKRLFPAYYEIITKPIDLTMIRTKLDNGEYLSFHIFEKDLLLLFKNAITYCGEDSDEAEAVLELQSYFHNTLKVEYKKILNLFLNMKDKERNLTNLQTLENFIGRLHEKEIIYGQIREILYDIIYNIDENSDNDSPIVYKIVLASNVNSHRTSRSRTSSDCIVHCRCGSVYDENSLVQCYACQFWQHVACVSIVDSSRPYYCFECRPACEHNPSACLKTNVIIAATLSPLQTYDDNHSSYSTLTRSDGFIIRINECYFVPKQDEKNIDRSLTSPEYDILFVERLWIDDYGIGQASGFYYIRPNETFHEPNRKFFPNEVFRFPSSNDPLPISSIVRPCFVLDIGTYCKGKPISDNSSRVLSSDLFICEYRVDKSARTFTRLLKSRHYGINTKSYCFDNYVERLSIKRDYQPYQKELQQQQQQQQQQQHHHHSHENRRRLTVNPNKLTNRQFEEKSTRINGIIEKIYCRYHDQNLIPNDTKYTVDELLQCSPTSSILADRNNHHDNSCLRNKLSSVSLSSIASPLQTPAENINKKRRTISLSSDDDIVELIPENNCQRTSKKRSTKQTTMNSHKRDESIDQV</sequence>
<evidence type="ECO:0000259" key="19">
    <source>
        <dbReference type="PROSITE" id="PS51215"/>
    </source>
</evidence>
<dbReference type="InterPro" id="IPR036427">
    <property type="entry name" value="Bromodomain-like_sf"/>
</dbReference>
<keyword evidence="7" id="KW-0479">Metal-binding</keyword>
<dbReference type="Gene3D" id="3.30.40.10">
    <property type="entry name" value="Zinc/RING finger domain, C3HC4 (zinc finger)"/>
    <property type="match status" value="1"/>
</dbReference>
<dbReference type="GO" id="GO:0008270">
    <property type="term" value="F:zinc ion binding"/>
    <property type="evidence" value="ECO:0007669"/>
    <property type="project" value="UniProtKB-KW"/>
</dbReference>
<evidence type="ECO:0000259" key="17">
    <source>
        <dbReference type="PROSITE" id="PS50868"/>
    </source>
</evidence>